<dbReference type="InterPro" id="IPR024791">
    <property type="entry name" value="Cyt_c/ubiquinol_Oxase_su3"/>
</dbReference>
<dbReference type="InterPro" id="IPR000298">
    <property type="entry name" value="Cyt_c_oxidase-like_su3"/>
</dbReference>
<sequence>MRQIASFISSVLPGKVTQRHLPGEEGVWIFIFGDMMIFAVFFSTFMYYRGENLEIFQRSQALLNINLGTLNTLLLLASSWFVVIAMEAVRQSRIKLAANLFSGAFLFGLSFCLVKIIEYSEKVSAGYTLNTDLFFTLYFVFTGVHLFHVILGLIVLSLIIRSCRNDEVTGDKIRFFEGGSCFWHMVDLLWIVLFPLIYLVD</sequence>
<dbReference type="Pfam" id="PF00510">
    <property type="entry name" value="COX3"/>
    <property type="match status" value="1"/>
</dbReference>
<dbReference type="Gene3D" id="1.20.120.80">
    <property type="entry name" value="Cytochrome c oxidase, subunit III, four-helix bundle"/>
    <property type="match status" value="1"/>
</dbReference>
<evidence type="ECO:0000256" key="2">
    <source>
        <dbReference type="ARBA" id="ARBA00010581"/>
    </source>
</evidence>
<reference evidence="9 10" key="1">
    <citation type="submission" date="2018-10" db="EMBL/GenBank/DDBJ databases">
        <title>Draft genome sequence of Zhongshania sp. DSW25-10.</title>
        <authorList>
            <person name="Oh J."/>
        </authorList>
    </citation>
    <scope>NUCLEOTIDE SEQUENCE [LARGE SCALE GENOMIC DNA]</scope>
    <source>
        <strain evidence="9 10">DSW25-10</strain>
    </source>
</reference>
<evidence type="ECO:0000313" key="9">
    <source>
        <dbReference type="EMBL" id="RNL66746.1"/>
    </source>
</evidence>
<dbReference type="EMBL" id="RHGB01000003">
    <property type="protein sequence ID" value="RNL66746.1"/>
    <property type="molecule type" value="Genomic_DNA"/>
</dbReference>
<comment type="caution">
    <text evidence="9">The sequence shown here is derived from an EMBL/GenBank/DDBJ whole genome shotgun (WGS) entry which is preliminary data.</text>
</comment>
<keyword evidence="10" id="KW-1185">Reference proteome</keyword>
<comment type="similarity">
    <text evidence="2 6">Belongs to the cytochrome c oxidase subunit 3 family.</text>
</comment>
<evidence type="ECO:0000256" key="6">
    <source>
        <dbReference type="RuleBase" id="RU003376"/>
    </source>
</evidence>
<comment type="subcellular location">
    <subcellularLocation>
        <location evidence="6">Cell membrane</location>
        <topology evidence="6">Multi-pass membrane protein</topology>
    </subcellularLocation>
    <subcellularLocation>
        <location evidence="1">Membrane</location>
        <topology evidence="1">Multi-pass membrane protein</topology>
    </subcellularLocation>
</comment>
<feature type="transmembrane region" description="Helical" evidence="7">
    <location>
        <begin position="137"/>
        <end position="160"/>
    </location>
</feature>
<keyword evidence="3 6" id="KW-0812">Transmembrane</keyword>
<evidence type="ECO:0000256" key="4">
    <source>
        <dbReference type="ARBA" id="ARBA00022989"/>
    </source>
</evidence>
<evidence type="ECO:0000259" key="8">
    <source>
        <dbReference type="PROSITE" id="PS50253"/>
    </source>
</evidence>
<evidence type="ECO:0000313" key="10">
    <source>
        <dbReference type="Proteomes" id="UP000274695"/>
    </source>
</evidence>
<dbReference type="RefSeq" id="WP_123181613.1">
    <property type="nucleotide sequence ID" value="NZ_RHGB01000003.1"/>
</dbReference>
<evidence type="ECO:0000256" key="7">
    <source>
        <dbReference type="SAM" id="Phobius"/>
    </source>
</evidence>
<dbReference type="PANTHER" id="PTHR11403:SF6">
    <property type="entry name" value="NITRIC OXIDE REDUCTASE SUBUNIT E"/>
    <property type="match status" value="1"/>
</dbReference>
<dbReference type="SUPFAM" id="SSF81452">
    <property type="entry name" value="Cytochrome c oxidase subunit III-like"/>
    <property type="match status" value="1"/>
</dbReference>
<dbReference type="Proteomes" id="UP000274695">
    <property type="component" value="Unassembled WGS sequence"/>
</dbReference>
<feature type="transmembrane region" description="Helical" evidence="7">
    <location>
        <begin position="96"/>
        <end position="117"/>
    </location>
</feature>
<organism evidence="9 10">
    <name type="scientific">Zhongshania marina</name>
    <dbReference type="NCBI Taxonomy" id="2304603"/>
    <lineage>
        <taxon>Bacteria</taxon>
        <taxon>Pseudomonadati</taxon>
        <taxon>Pseudomonadota</taxon>
        <taxon>Gammaproteobacteria</taxon>
        <taxon>Cellvibrionales</taxon>
        <taxon>Spongiibacteraceae</taxon>
        <taxon>Zhongshania</taxon>
    </lineage>
</organism>
<keyword evidence="5 7" id="KW-0472">Membrane</keyword>
<dbReference type="InterPro" id="IPR035973">
    <property type="entry name" value="Cyt_c_oxidase_su3-like_sf"/>
</dbReference>
<keyword evidence="4 7" id="KW-1133">Transmembrane helix</keyword>
<proteinExistence type="inferred from homology"/>
<feature type="transmembrane region" description="Helical" evidence="7">
    <location>
        <begin position="27"/>
        <end position="48"/>
    </location>
</feature>
<protein>
    <submittedName>
        <fullName evidence="9">Cytochrome c oxidase subunit 3 family protein</fullName>
    </submittedName>
</protein>
<feature type="transmembrane region" description="Helical" evidence="7">
    <location>
        <begin position="181"/>
        <end position="200"/>
    </location>
</feature>
<evidence type="ECO:0000256" key="3">
    <source>
        <dbReference type="ARBA" id="ARBA00022692"/>
    </source>
</evidence>
<dbReference type="PROSITE" id="PS50253">
    <property type="entry name" value="COX3"/>
    <property type="match status" value="1"/>
</dbReference>
<evidence type="ECO:0000256" key="1">
    <source>
        <dbReference type="ARBA" id="ARBA00004141"/>
    </source>
</evidence>
<evidence type="ECO:0000256" key="5">
    <source>
        <dbReference type="ARBA" id="ARBA00023136"/>
    </source>
</evidence>
<name>A0ABX9W5N3_9GAMM</name>
<gene>
    <name evidence="9" type="ORF">D0911_04215</name>
</gene>
<accession>A0ABX9W5N3</accession>
<dbReference type="PANTHER" id="PTHR11403">
    <property type="entry name" value="CYTOCHROME C OXIDASE SUBUNIT III"/>
    <property type="match status" value="1"/>
</dbReference>
<feature type="transmembrane region" description="Helical" evidence="7">
    <location>
        <begin position="68"/>
        <end position="89"/>
    </location>
</feature>
<dbReference type="InterPro" id="IPR013833">
    <property type="entry name" value="Cyt_c_oxidase_su3_a-hlx"/>
</dbReference>
<feature type="domain" description="Heme-copper oxidase subunit III family profile" evidence="8">
    <location>
        <begin position="26"/>
        <end position="201"/>
    </location>
</feature>